<dbReference type="Gene3D" id="2.60.20.10">
    <property type="entry name" value="Crystallins"/>
    <property type="match status" value="1"/>
</dbReference>
<evidence type="ECO:0000256" key="3">
    <source>
        <dbReference type="SAM" id="SignalP"/>
    </source>
</evidence>
<dbReference type="InterPro" id="IPR011024">
    <property type="entry name" value="G_crystallin-like"/>
</dbReference>
<dbReference type="Pfam" id="PF03995">
    <property type="entry name" value="Inhibitor_I36"/>
    <property type="match status" value="1"/>
</dbReference>
<name>A0ABV5PIM3_STRCM</name>
<organism evidence="5 6">
    <name type="scientific">Streptomyces cremeus</name>
    <dbReference type="NCBI Taxonomy" id="66881"/>
    <lineage>
        <taxon>Bacteria</taxon>
        <taxon>Bacillati</taxon>
        <taxon>Actinomycetota</taxon>
        <taxon>Actinomycetes</taxon>
        <taxon>Kitasatosporales</taxon>
        <taxon>Streptomycetaceae</taxon>
        <taxon>Streptomyces</taxon>
    </lineage>
</organism>
<keyword evidence="3" id="KW-0732">Signal</keyword>
<evidence type="ECO:0000256" key="1">
    <source>
        <dbReference type="ARBA" id="ARBA00009646"/>
    </source>
</evidence>
<protein>
    <submittedName>
        <fullName evidence="5">Peptidase inhibitor family I36 protein</fullName>
    </submittedName>
</protein>
<proteinExistence type="inferred from homology"/>
<dbReference type="PROSITE" id="PS50915">
    <property type="entry name" value="CRYSTALLIN_BETA_GAMMA"/>
    <property type="match status" value="1"/>
</dbReference>
<feature type="domain" description="Beta/gamma crystallin 'Greek key'" evidence="4">
    <location>
        <begin position="49"/>
        <end position="92"/>
    </location>
</feature>
<feature type="chain" id="PRO_5045296853" evidence="3">
    <location>
        <begin position="29"/>
        <end position="133"/>
    </location>
</feature>
<evidence type="ECO:0000256" key="2">
    <source>
        <dbReference type="ARBA" id="ARBA00022737"/>
    </source>
</evidence>
<reference evidence="5 6" key="1">
    <citation type="submission" date="2024-09" db="EMBL/GenBank/DDBJ databases">
        <authorList>
            <person name="Sun Q."/>
            <person name="Mori K."/>
        </authorList>
    </citation>
    <scope>NUCLEOTIDE SEQUENCE [LARGE SCALE GENOMIC DNA]</scope>
    <source>
        <strain evidence="5 6">JCM 4362</strain>
    </source>
</reference>
<gene>
    <name evidence="5" type="ORF">ACFFTU_24070</name>
</gene>
<keyword evidence="6" id="KW-1185">Reference proteome</keyword>
<keyword evidence="2" id="KW-0677">Repeat</keyword>
<dbReference type="Proteomes" id="UP001589718">
    <property type="component" value="Unassembled WGS sequence"/>
</dbReference>
<comment type="similarity">
    <text evidence="1">Belongs to the beta/gamma-crystallin family.</text>
</comment>
<dbReference type="EMBL" id="JBHMCR010000016">
    <property type="protein sequence ID" value="MFB9523027.1"/>
    <property type="molecule type" value="Genomic_DNA"/>
</dbReference>
<sequence>MFRKTKSVALLVSAAAAALTLAASPAPALTQLPTAPSVKGALAWDCDPWAFCIYEHGNGTGAHLKLKSGVYNLGGISGGILNDNVYSVKNISGGNWCLYSEAGYVNKLTTIPDGKIGPLPEHIANKVSSVRSC</sequence>
<accession>A0ABV5PIM3</accession>
<dbReference type="SUPFAM" id="SSF49695">
    <property type="entry name" value="gamma-Crystallin-like"/>
    <property type="match status" value="1"/>
</dbReference>
<dbReference type="InterPro" id="IPR001064">
    <property type="entry name" value="Beta/gamma_crystallin"/>
</dbReference>
<evidence type="ECO:0000259" key="4">
    <source>
        <dbReference type="PROSITE" id="PS50915"/>
    </source>
</evidence>
<evidence type="ECO:0000313" key="6">
    <source>
        <dbReference type="Proteomes" id="UP001589718"/>
    </source>
</evidence>
<dbReference type="RefSeq" id="WP_380837458.1">
    <property type="nucleotide sequence ID" value="NZ_JBHMCR010000016.1"/>
</dbReference>
<feature type="signal peptide" evidence="3">
    <location>
        <begin position="1"/>
        <end position="28"/>
    </location>
</feature>
<evidence type="ECO:0000313" key="5">
    <source>
        <dbReference type="EMBL" id="MFB9523027.1"/>
    </source>
</evidence>
<comment type="caution">
    <text evidence="5">The sequence shown here is derived from an EMBL/GenBank/DDBJ whole genome shotgun (WGS) entry which is preliminary data.</text>
</comment>